<feature type="coiled-coil region" evidence="1">
    <location>
        <begin position="251"/>
        <end position="278"/>
    </location>
</feature>
<reference evidence="4" key="1">
    <citation type="submission" date="2015-09" db="EMBL/GenBank/DDBJ databases">
        <authorList>
            <consortium name="Pathogen Informatics"/>
        </authorList>
    </citation>
    <scope>NUCLEOTIDE SEQUENCE [LARGE SCALE GENOMIC DNA]</scope>
    <source>
        <strain evidence="4">Lake Konstanz</strain>
    </source>
</reference>
<keyword evidence="4" id="KW-1185">Reference proteome</keyword>
<dbReference type="AlphaFoldDB" id="A0A0S4JSG2"/>
<name>A0A0S4JSG2_BODSA</name>
<evidence type="ECO:0000313" key="3">
    <source>
        <dbReference type="EMBL" id="CUG91475.1"/>
    </source>
</evidence>
<feature type="region of interest" description="Disordered" evidence="2">
    <location>
        <begin position="35"/>
        <end position="64"/>
    </location>
</feature>
<dbReference type="Proteomes" id="UP000051952">
    <property type="component" value="Unassembled WGS sequence"/>
</dbReference>
<feature type="compositionally biased region" description="Low complexity" evidence="2">
    <location>
        <begin position="153"/>
        <end position="163"/>
    </location>
</feature>
<accession>A0A0S4JSG2</accession>
<evidence type="ECO:0000256" key="2">
    <source>
        <dbReference type="SAM" id="MobiDB-lite"/>
    </source>
</evidence>
<organism evidence="3 4">
    <name type="scientific">Bodo saltans</name>
    <name type="common">Flagellated protozoan</name>
    <dbReference type="NCBI Taxonomy" id="75058"/>
    <lineage>
        <taxon>Eukaryota</taxon>
        <taxon>Discoba</taxon>
        <taxon>Euglenozoa</taxon>
        <taxon>Kinetoplastea</taxon>
        <taxon>Metakinetoplastina</taxon>
        <taxon>Eubodonida</taxon>
        <taxon>Bodonidae</taxon>
        <taxon>Bodo</taxon>
    </lineage>
</organism>
<feature type="compositionally biased region" description="Low complexity" evidence="2">
    <location>
        <begin position="37"/>
        <end position="46"/>
    </location>
</feature>
<keyword evidence="1" id="KW-0175">Coiled coil</keyword>
<feature type="compositionally biased region" description="Basic and acidic residues" evidence="2">
    <location>
        <begin position="120"/>
        <end position="132"/>
    </location>
</feature>
<dbReference type="EMBL" id="CYKH01001929">
    <property type="protein sequence ID" value="CUG91475.1"/>
    <property type="molecule type" value="Genomic_DNA"/>
</dbReference>
<dbReference type="VEuPathDB" id="TriTrypDB:BSAL_32275"/>
<proteinExistence type="predicted"/>
<sequence>MNRLCGRFVRNMTLLSSTERDGRSILSSTQLLISVRSTSSSSKTSTAGVGGPSEEGDQQEQRHIPLYNFKTYTGSERKKMTTRWENAFYGKLSYEPGMRERYANAVDDEERMDKEIQEETLRRGVEHQESLSRNKPKRHTGEDAATDHNIGGSATTSSNSATTRTPDGEEATVPGASGRHVTATIPLDAEDLSEDDLRDGHFSEEEIKKYIIRTLTVAERRILYAQDYGSSRMMGYFTSGAMKLTEAEGHLRAFGMMNEALEVKIRDLREELRERMSQVDL</sequence>
<evidence type="ECO:0000313" key="4">
    <source>
        <dbReference type="Proteomes" id="UP000051952"/>
    </source>
</evidence>
<gene>
    <name evidence="3" type="ORF">BSAL_32275</name>
</gene>
<protein>
    <submittedName>
        <fullName evidence="3">Uncharacterized protein</fullName>
    </submittedName>
</protein>
<dbReference type="OrthoDB" id="247552at2759"/>
<dbReference type="OMA" id="HYEEGMH"/>
<feature type="region of interest" description="Disordered" evidence="2">
    <location>
        <begin position="120"/>
        <end position="176"/>
    </location>
</feature>
<evidence type="ECO:0000256" key="1">
    <source>
        <dbReference type="SAM" id="Coils"/>
    </source>
</evidence>